<dbReference type="AlphaFoldDB" id="A0AAE0RNA4"/>
<name>A0AAE0RNA4_9BIVA</name>
<protein>
    <recommendedName>
        <fullName evidence="2">RRM domain-containing protein</fullName>
    </recommendedName>
</protein>
<dbReference type="PANTHER" id="PTHR31164">
    <property type="entry name" value="RAD52 MOTIF-CONTAINING PROTEIN 1"/>
    <property type="match status" value="1"/>
</dbReference>
<evidence type="ECO:0000259" key="2">
    <source>
        <dbReference type="PROSITE" id="PS50102"/>
    </source>
</evidence>
<dbReference type="InterPro" id="IPR012677">
    <property type="entry name" value="Nucleotide-bd_a/b_plait_sf"/>
</dbReference>
<reference evidence="3" key="3">
    <citation type="submission" date="2023-05" db="EMBL/GenBank/DDBJ databases">
        <authorList>
            <person name="Smith C.H."/>
        </authorList>
    </citation>
    <scope>NUCLEOTIDE SEQUENCE</scope>
    <source>
        <strain evidence="3">CHS0354</strain>
        <tissue evidence="3">Mantle</tissue>
    </source>
</reference>
<evidence type="ECO:0000313" key="4">
    <source>
        <dbReference type="Proteomes" id="UP001195483"/>
    </source>
</evidence>
<dbReference type="GO" id="GO:0003723">
    <property type="term" value="F:RNA binding"/>
    <property type="evidence" value="ECO:0007669"/>
    <property type="project" value="UniProtKB-UniRule"/>
</dbReference>
<reference evidence="3" key="2">
    <citation type="journal article" date="2021" name="Genome Biol. Evol.">
        <title>Developing a high-quality reference genome for a parasitic bivalve with doubly uniparental inheritance (Bivalvia: Unionida).</title>
        <authorList>
            <person name="Smith C.H."/>
        </authorList>
    </citation>
    <scope>NUCLEOTIDE SEQUENCE</scope>
    <source>
        <strain evidence="3">CHS0354</strain>
        <tissue evidence="3">Mantle</tissue>
    </source>
</reference>
<dbReference type="Pfam" id="PF00076">
    <property type="entry name" value="RRM_1"/>
    <property type="match status" value="1"/>
</dbReference>
<proteinExistence type="predicted"/>
<dbReference type="Pfam" id="PF25517">
    <property type="entry name" value="DSRM_RDM1"/>
    <property type="match status" value="1"/>
</dbReference>
<evidence type="ECO:0000256" key="1">
    <source>
        <dbReference type="PROSITE-ProRule" id="PRU00176"/>
    </source>
</evidence>
<comment type="caution">
    <text evidence="3">The sequence shown here is derived from an EMBL/GenBank/DDBJ whole genome shotgun (WGS) entry which is preliminary data.</text>
</comment>
<keyword evidence="1" id="KW-0694">RNA-binding</keyword>
<dbReference type="SUPFAM" id="SSF54928">
    <property type="entry name" value="RNA-binding domain, RBD"/>
    <property type="match status" value="1"/>
</dbReference>
<dbReference type="InterPro" id="IPR035979">
    <property type="entry name" value="RBD_domain_sf"/>
</dbReference>
<evidence type="ECO:0000313" key="3">
    <source>
        <dbReference type="EMBL" id="KAK3576607.1"/>
    </source>
</evidence>
<dbReference type="EMBL" id="JAEAOA010001402">
    <property type="protein sequence ID" value="KAK3576607.1"/>
    <property type="molecule type" value="Genomic_DNA"/>
</dbReference>
<dbReference type="Proteomes" id="UP001195483">
    <property type="component" value="Unassembled WGS sequence"/>
</dbReference>
<dbReference type="GO" id="GO:0005730">
    <property type="term" value="C:nucleolus"/>
    <property type="evidence" value="ECO:0007669"/>
    <property type="project" value="TreeGrafter"/>
</dbReference>
<reference evidence="3" key="1">
    <citation type="journal article" date="2021" name="Genome Biol. Evol.">
        <title>A High-Quality Reference Genome for a Parasitic Bivalve with Doubly Uniparental Inheritance (Bivalvia: Unionida).</title>
        <authorList>
            <person name="Smith C.H."/>
        </authorList>
    </citation>
    <scope>NUCLEOTIDE SEQUENCE</scope>
    <source>
        <strain evidence="3">CHS0354</strain>
    </source>
</reference>
<organism evidence="3 4">
    <name type="scientific">Potamilus streckersoni</name>
    <dbReference type="NCBI Taxonomy" id="2493646"/>
    <lineage>
        <taxon>Eukaryota</taxon>
        <taxon>Metazoa</taxon>
        <taxon>Spiralia</taxon>
        <taxon>Lophotrochozoa</taxon>
        <taxon>Mollusca</taxon>
        <taxon>Bivalvia</taxon>
        <taxon>Autobranchia</taxon>
        <taxon>Heteroconchia</taxon>
        <taxon>Palaeoheterodonta</taxon>
        <taxon>Unionida</taxon>
        <taxon>Unionoidea</taxon>
        <taxon>Unionidae</taxon>
        <taxon>Ambleminae</taxon>
        <taxon>Lampsilini</taxon>
        <taxon>Potamilus</taxon>
    </lineage>
</organism>
<keyword evidence="4" id="KW-1185">Reference proteome</keyword>
<dbReference type="InterPro" id="IPR057652">
    <property type="entry name" value="DSRM_RDM1"/>
</dbReference>
<dbReference type="InterPro" id="IPR040224">
    <property type="entry name" value="RDM1"/>
</dbReference>
<dbReference type="SUPFAM" id="SSF54768">
    <property type="entry name" value="dsRNA-binding domain-like"/>
    <property type="match status" value="1"/>
</dbReference>
<accession>A0AAE0RNA4</accession>
<dbReference type="PROSITE" id="PS50102">
    <property type="entry name" value="RRM"/>
    <property type="match status" value="1"/>
</dbReference>
<feature type="domain" description="RRM" evidence="2">
    <location>
        <begin position="18"/>
        <end position="109"/>
    </location>
</feature>
<sequence length="151" mass="17385">MYNGLEVIDFTRPDGSRRNLFITNIPASFHEDDIVSLFYTIFGKYGLIYGVQVFPFKWQLDDKKSANQSGGYYGFVTFYSSLSAALAKEDLNNKVIIEGNECKISFAKRKKKVQESQILHFTRCRELANYYLGFNGWSSQIKLVSGRKNFD</sequence>
<dbReference type="PANTHER" id="PTHR31164:SF1">
    <property type="entry name" value="RAD52 MOTIF-CONTAINING PROTEIN 1"/>
    <property type="match status" value="1"/>
</dbReference>
<dbReference type="Gene3D" id="3.30.70.330">
    <property type="match status" value="1"/>
</dbReference>
<dbReference type="InterPro" id="IPR000504">
    <property type="entry name" value="RRM_dom"/>
</dbReference>
<dbReference type="SMART" id="SM00360">
    <property type="entry name" value="RRM"/>
    <property type="match status" value="1"/>
</dbReference>
<gene>
    <name evidence="3" type="ORF">CHS0354_023124</name>
</gene>